<reference evidence="1 2" key="1">
    <citation type="submission" date="2023-09" db="EMBL/GenBank/DDBJ databases">
        <authorList>
            <person name="Rey-Velasco X."/>
        </authorList>
    </citation>
    <scope>NUCLEOTIDE SEQUENCE [LARGE SCALE GENOMIC DNA]</scope>
    <source>
        <strain evidence="1 2">W332</strain>
    </source>
</reference>
<dbReference type="InterPro" id="IPR019534">
    <property type="entry name" value="DUF2452"/>
</dbReference>
<dbReference type="EMBL" id="JAVRIA010000004">
    <property type="protein sequence ID" value="MDT0558832.1"/>
    <property type="molecule type" value="Genomic_DNA"/>
</dbReference>
<protein>
    <submittedName>
        <fullName evidence="1">DUF2452 domain-containing protein</fullName>
    </submittedName>
</protein>
<organism evidence="1 2">
    <name type="scientific">Microcosmobacter mediterraneus</name>
    <dbReference type="NCBI Taxonomy" id="3075607"/>
    <lineage>
        <taxon>Bacteria</taxon>
        <taxon>Pseudomonadati</taxon>
        <taxon>Bacteroidota</taxon>
        <taxon>Flavobacteriia</taxon>
        <taxon>Flavobacteriales</taxon>
        <taxon>Flavobacteriaceae</taxon>
        <taxon>Microcosmobacter</taxon>
    </lineage>
</organism>
<name>A0ABU2YKY8_9FLAO</name>
<dbReference type="Proteomes" id="UP001259492">
    <property type="component" value="Unassembled WGS sequence"/>
</dbReference>
<evidence type="ECO:0000313" key="1">
    <source>
        <dbReference type="EMBL" id="MDT0558832.1"/>
    </source>
</evidence>
<keyword evidence="2" id="KW-1185">Reference proteome</keyword>
<evidence type="ECO:0000313" key="2">
    <source>
        <dbReference type="Proteomes" id="UP001259492"/>
    </source>
</evidence>
<accession>A0ABU2YKY8</accession>
<comment type="caution">
    <text evidence="1">The sequence shown here is derived from an EMBL/GenBank/DDBJ whole genome shotgun (WGS) entry which is preliminary data.</text>
</comment>
<gene>
    <name evidence="1" type="ORF">RM697_09240</name>
</gene>
<proteinExistence type="predicted"/>
<sequence length="133" mass="15659">MSKKKPDIVVYNEEEEKYDAFLKPFASDLGAPQISMPDTLSWKQNQMHAVNHKLKAKYEELKSAYEEMIENYEYNQLLFNAKFNIEPIVGETYHLYKNSKQESFLSIIEPEACNFDYLGSFKLTADKLWEKID</sequence>
<dbReference type="RefSeq" id="WP_311427597.1">
    <property type="nucleotide sequence ID" value="NZ_JAVRIA010000004.1"/>
</dbReference>
<dbReference type="Pfam" id="PF10504">
    <property type="entry name" value="DUF2452"/>
    <property type="match status" value="1"/>
</dbReference>